<evidence type="ECO:0000313" key="3">
    <source>
        <dbReference type="Proteomes" id="UP000076798"/>
    </source>
</evidence>
<dbReference type="OrthoDB" id="2270193at2759"/>
<proteinExistence type="predicted"/>
<name>A0A166J3V9_9AGAM</name>
<evidence type="ECO:0000313" key="2">
    <source>
        <dbReference type="EMBL" id="KZT44339.1"/>
    </source>
</evidence>
<sequence length="299" mass="33057">MSLLPDDLIRLVLPHLLPPSHRPLPDNLISLPLRQRHRFLALVPDDPDYLIWPSPNSDAVLAHLTSSTTPIVDASAAVYSADKSLLRAHLPVDDTLQLIFHFHPDDESSPWKYHDAQLLPVPPNTHISPDKALATLTMDTSDDENSVSPEDYWAGYASSTPSSPPAQTLLLPEPRFSGSETKEEQQYWARYSSIQGSGDSTVPSPRPARARSPRPASQEPAQPEPVPLQPPTHDQIARVLINFPDTIQEQTRSKSEQTDGFARDAIAGIYKLWKASHQSSAGKEEFFSLVQSTLDSTSE</sequence>
<organism evidence="2 3">
    <name type="scientific">Sistotremastrum suecicum HHB10207 ss-3</name>
    <dbReference type="NCBI Taxonomy" id="1314776"/>
    <lineage>
        <taxon>Eukaryota</taxon>
        <taxon>Fungi</taxon>
        <taxon>Dikarya</taxon>
        <taxon>Basidiomycota</taxon>
        <taxon>Agaricomycotina</taxon>
        <taxon>Agaricomycetes</taxon>
        <taxon>Sistotremastrales</taxon>
        <taxon>Sistotremastraceae</taxon>
        <taxon>Sistotremastrum</taxon>
    </lineage>
</organism>
<protein>
    <submittedName>
        <fullName evidence="2">Uncharacterized protein</fullName>
    </submittedName>
</protein>
<feature type="compositionally biased region" description="Polar residues" evidence="1">
    <location>
        <begin position="192"/>
        <end position="202"/>
    </location>
</feature>
<feature type="region of interest" description="Disordered" evidence="1">
    <location>
        <begin position="139"/>
        <end position="231"/>
    </location>
</feature>
<dbReference type="STRING" id="1314776.A0A166J3V9"/>
<feature type="compositionally biased region" description="Low complexity" evidence="1">
    <location>
        <begin position="157"/>
        <end position="172"/>
    </location>
</feature>
<gene>
    <name evidence="2" type="ORF">SISSUDRAFT_7345</name>
</gene>
<reference evidence="2 3" key="1">
    <citation type="journal article" date="2016" name="Mol. Biol. Evol.">
        <title>Comparative Genomics of Early-Diverging Mushroom-Forming Fungi Provides Insights into the Origins of Lignocellulose Decay Capabilities.</title>
        <authorList>
            <person name="Nagy L.G."/>
            <person name="Riley R."/>
            <person name="Tritt A."/>
            <person name="Adam C."/>
            <person name="Daum C."/>
            <person name="Floudas D."/>
            <person name="Sun H."/>
            <person name="Yadav J.S."/>
            <person name="Pangilinan J."/>
            <person name="Larsson K.H."/>
            <person name="Matsuura K."/>
            <person name="Barry K."/>
            <person name="Labutti K."/>
            <person name="Kuo R."/>
            <person name="Ohm R.A."/>
            <person name="Bhattacharya S.S."/>
            <person name="Shirouzu T."/>
            <person name="Yoshinaga Y."/>
            <person name="Martin F.M."/>
            <person name="Grigoriev I.V."/>
            <person name="Hibbett D.S."/>
        </authorList>
    </citation>
    <scope>NUCLEOTIDE SEQUENCE [LARGE SCALE GENOMIC DNA]</scope>
    <source>
        <strain evidence="2 3">HHB10207 ss-3</strain>
    </source>
</reference>
<dbReference type="AlphaFoldDB" id="A0A166J3V9"/>
<dbReference type="Proteomes" id="UP000076798">
    <property type="component" value="Unassembled WGS sequence"/>
</dbReference>
<keyword evidence="3" id="KW-1185">Reference proteome</keyword>
<dbReference type="EMBL" id="KV428004">
    <property type="protein sequence ID" value="KZT44339.1"/>
    <property type="molecule type" value="Genomic_DNA"/>
</dbReference>
<accession>A0A166J3V9</accession>
<evidence type="ECO:0000256" key="1">
    <source>
        <dbReference type="SAM" id="MobiDB-lite"/>
    </source>
</evidence>